<evidence type="ECO:0000256" key="10">
    <source>
        <dbReference type="ARBA" id="ARBA00023136"/>
    </source>
</evidence>
<evidence type="ECO:0000256" key="9">
    <source>
        <dbReference type="ARBA" id="ARBA00022989"/>
    </source>
</evidence>
<dbReference type="PANTHER" id="PTHR30625">
    <property type="entry name" value="PROTEIN TOLQ"/>
    <property type="match status" value="1"/>
</dbReference>
<dbReference type="PANTHER" id="PTHR30625:SF14">
    <property type="entry name" value="BIOPOLYMER TRANSPORT PROTEIN EXBB"/>
    <property type="match status" value="1"/>
</dbReference>
<comment type="caution">
    <text evidence="15">The sequence shown here is derived from an EMBL/GenBank/DDBJ whole genome shotgun (WGS) entry which is preliminary data.</text>
</comment>
<gene>
    <name evidence="15" type="ORF">BamIOP4010DRAFT_0704</name>
</gene>
<comment type="subunit">
    <text evidence="2">The accessory proteins ExbB and ExbD seem to form a complex with TonB.</text>
</comment>
<keyword evidence="9 13" id="KW-1133">Transmembrane helix</keyword>
<dbReference type="PATRIC" id="fig|396596.7.peg.7324"/>
<evidence type="ECO:0000256" key="12">
    <source>
        <dbReference type="RuleBase" id="RU004057"/>
    </source>
</evidence>
<evidence type="ECO:0000256" key="11">
    <source>
        <dbReference type="ARBA" id="ARBA00024816"/>
    </source>
</evidence>
<evidence type="ECO:0000313" key="16">
    <source>
        <dbReference type="Proteomes" id="UP000005463"/>
    </source>
</evidence>
<dbReference type="GO" id="GO:0005886">
    <property type="term" value="C:plasma membrane"/>
    <property type="evidence" value="ECO:0007669"/>
    <property type="project" value="UniProtKB-SubCell"/>
</dbReference>
<accession>B1F9J5</accession>
<evidence type="ECO:0000256" key="4">
    <source>
        <dbReference type="ARBA" id="ARBA00022448"/>
    </source>
</evidence>
<organism evidence="15 16">
    <name type="scientific">Burkholderia ambifaria IOP40-10</name>
    <dbReference type="NCBI Taxonomy" id="396596"/>
    <lineage>
        <taxon>Bacteria</taxon>
        <taxon>Pseudomonadati</taxon>
        <taxon>Pseudomonadota</taxon>
        <taxon>Betaproteobacteria</taxon>
        <taxon>Burkholderiales</taxon>
        <taxon>Burkholderiaceae</taxon>
        <taxon>Burkholderia</taxon>
        <taxon>Burkholderia cepacia complex</taxon>
    </lineage>
</organism>
<dbReference type="InterPro" id="IPR002898">
    <property type="entry name" value="MotA_ExbB_proton_chnl"/>
</dbReference>
<comment type="subcellular location">
    <subcellularLocation>
        <location evidence="1">Cell inner membrane</location>
        <topology evidence="1">Multi-pass membrane protein</topology>
    </subcellularLocation>
    <subcellularLocation>
        <location evidence="12">Membrane</location>
        <topology evidence="12">Multi-pass membrane protein</topology>
    </subcellularLocation>
</comment>
<keyword evidence="8 12" id="KW-0653">Protein transport</keyword>
<feature type="transmembrane region" description="Helical" evidence="13">
    <location>
        <begin position="89"/>
        <end position="110"/>
    </location>
</feature>
<comment type="similarity">
    <text evidence="12">Belongs to the exbB/tolQ family.</text>
</comment>
<keyword evidence="7 13" id="KW-0812">Transmembrane</keyword>
<reference evidence="15 16" key="1">
    <citation type="submission" date="2008-03" db="EMBL/GenBank/DDBJ databases">
        <title>Sequencing of the draft genome and assembly of Burkholderia ambifaria IOP40-10.</title>
        <authorList>
            <consortium name="US DOE Joint Genome Institute (JGI-PGF)"/>
            <person name="Copeland A."/>
            <person name="Lucas S."/>
            <person name="Lapidus A."/>
            <person name="Glavina del Rio T."/>
            <person name="Dalin E."/>
            <person name="Tice H."/>
            <person name="Bruce D."/>
            <person name="Goodwin L."/>
            <person name="Pitluck S."/>
            <person name="Larimer F."/>
            <person name="Land M.L."/>
            <person name="Hauser L."/>
            <person name="Tiedje J."/>
            <person name="Richardson P."/>
        </authorList>
    </citation>
    <scope>NUCLEOTIDE SEQUENCE [LARGE SCALE GENOMIC DNA]</scope>
    <source>
        <strain evidence="15 16">IOP40-10</strain>
    </source>
</reference>
<dbReference type="GO" id="GO:0017038">
    <property type="term" value="P:protein import"/>
    <property type="evidence" value="ECO:0007669"/>
    <property type="project" value="TreeGrafter"/>
</dbReference>
<keyword evidence="5" id="KW-1003">Cell membrane</keyword>
<dbReference type="RefSeq" id="WP_006749920.1">
    <property type="nucleotide sequence ID" value="NZ_ABLC01000007.1"/>
</dbReference>
<evidence type="ECO:0000256" key="13">
    <source>
        <dbReference type="SAM" id="Phobius"/>
    </source>
</evidence>
<evidence type="ECO:0000256" key="1">
    <source>
        <dbReference type="ARBA" id="ARBA00004429"/>
    </source>
</evidence>
<feature type="transmembrane region" description="Helical" evidence="13">
    <location>
        <begin position="243"/>
        <end position="264"/>
    </location>
</feature>
<keyword evidence="10 13" id="KW-0472">Membrane</keyword>
<evidence type="ECO:0000256" key="5">
    <source>
        <dbReference type="ARBA" id="ARBA00022475"/>
    </source>
</evidence>
<evidence type="ECO:0000256" key="7">
    <source>
        <dbReference type="ARBA" id="ARBA00022692"/>
    </source>
</evidence>
<keyword evidence="4 12" id="KW-0813">Transport</keyword>
<name>B1F9J5_9BURK</name>
<evidence type="ECO:0000256" key="8">
    <source>
        <dbReference type="ARBA" id="ARBA00022927"/>
    </source>
</evidence>
<feature type="transmembrane region" description="Helical" evidence="13">
    <location>
        <begin position="196"/>
        <end position="219"/>
    </location>
</feature>
<dbReference type="Proteomes" id="UP000005463">
    <property type="component" value="Unassembled WGS sequence"/>
</dbReference>
<protein>
    <recommendedName>
        <fullName evidence="3">Biopolymer transport protein ExbB</fullName>
    </recommendedName>
</protein>
<evidence type="ECO:0000256" key="3">
    <source>
        <dbReference type="ARBA" id="ARBA00022093"/>
    </source>
</evidence>
<dbReference type="Pfam" id="PF01618">
    <property type="entry name" value="MotA_ExbB"/>
    <property type="match status" value="1"/>
</dbReference>
<keyword evidence="6" id="KW-0997">Cell inner membrane</keyword>
<feature type="domain" description="MotA/TolQ/ExbB proton channel" evidence="14">
    <location>
        <begin position="169"/>
        <end position="275"/>
    </location>
</feature>
<evidence type="ECO:0000313" key="15">
    <source>
        <dbReference type="EMBL" id="EDT05813.1"/>
    </source>
</evidence>
<comment type="function">
    <text evidence="11">Involved in the TonB-dependent energy-dependent transport of various receptor-bound substrates. Protects ExbD from proteolytic degradation and functionally stabilizes TonB.</text>
</comment>
<proteinExistence type="inferred from homology"/>
<dbReference type="AlphaFoldDB" id="B1F9J5"/>
<evidence type="ECO:0000259" key="14">
    <source>
        <dbReference type="Pfam" id="PF01618"/>
    </source>
</evidence>
<dbReference type="InterPro" id="IPR050790">
    <property type="entry name" value="ExbB/TolQ_transport"/>
</dbReference>
<evidence type="ECO:0000256" key="6">
    <source>
        <dbReference type="ARBA" id="ARBA00022519"/>
    </source>
</evidence>
<sequence>MNNRFRAAIAATVMITAGLGGTLVAPRAVLAQQAAVSTPSQAASGVAQTSAAPAAASAADRAVPPPEPATSAAVENPYGLGALWANGDFVARFVLGLLVVMSLGSWYIMITKFVEQARANGRAKSADEQVWNAPTLAEGAAQLDDASPFRFIAENAIEAGEHHDTALLDSVDRNTWIDLNIERSITSVSNRLQDGLAFLGTVGSTAPFVGLFGTVWGIYHALTAIGIAGQASIDKVAGPVGEALIMTAIGLAVAVPAVLGYNFLVRRNKSVMERVRDFGAQLHTVLLAGGRRAAGSIATPAARSPQALATQS</sequence>
<dbReference type="EMBL" id="ABLC01000007">
    <property type="protein sequence ID" value="EDT05813.1"/>
    <property type="molecule type" value="Genomic_DNA"/>
</dbReference>
<evidence type="ECO:0000256" key="2">
    <source>
        <dbReference type="ARBA" id="ARBA00011471"/>
    </source>
</evidence>